<reference evidence="2 3" key="1">
    <citation type="journal article" date="2018" name="Nat. Ecol. Evol.">
        <title>Pezizomycetes genomes reveal the molecular basis of ectomycorrhizal truffle lifestyle.</title>
        <authorList>
            <person name="Murat C."/>
            <person name="Payen T."/>
            <person name="Noel B."/>
            <person name="Kuo A."/>
            <person name="Morin E."/>
            <person name="Chen J."/>
            <person name="Kohler A."/>
            <person name="Krizsan K."/>
            <person name="Balestrini R."/>
            <person name="Da Silva C."/>
            <person name="Montanini B."/>
            <person name="Hainaut M."/>
            <person name="Levati E."/>
            <person name="Barry K.W."/>
            <person name="Belfiori B."/>
            <person name="Cichocki N."/>
            <person name="Clum A."/>
            <person name="Dockter R.B."/>
            <person name="Fauchery L."/>
            <person name="Guy J."/>
            <person name="Iotti M."/>
            <person name="Le Tacon F."/>
            <person name="Lindquist E.A."/>
            <person name="Lipzen A."/>
            <person name="Malagnac F."/>
            <person name="Mello A."/>
            <person name="Molinier V."/>
            <person name="Miyauchi S."/>
            <person name="Poulain J."/>
            <person name="Riccioni C."/>
            <person name="Rubini A."/>
            <person name="Sitrit Y."/>
            <person name="Splivallo R."/>
            <person name="Traeger S."/>
            <person name="Wang M."/>
            <person name="Zifcakova L."/>
            <person name="Wipf D."/>
            <person name="Zambonelli A."/>
            <person name="Paolocci F."/>
            <person name="Nowrousian M."/>
            <person name="Ottonello S."/>
            <person name="Baldrian P."/>
            <person name="Spatafora J.W."/>
            <person name="Henrissat B."/>
            <person name="Nagy L.G."/>
            <person name="Aury J.M."/>
            <person name="Wincker P."/>
            <person name="Grigoriev I.V."/>
            <person name="Bonfante P."/>
            <person name="Martin F.M."/>
        </authorList>
    </citation>
    <scope>NUCLEOTIDE SEQUENCE [LARGE SCALE GENOMIC DNA]</scope>
    <source>
        <strain evidence="2 3">ATCC MYA-4762</strain>
    </source>
</reference>
<protein>
    <submittedName>
        <fullName evidence="2">Uncharacterized protein</fullName>
    </submittedName>
</protein>
<feature type="compositionally biased region" description="Low complexity" evidence="1">
    <location>
        <begin position="80"/>
        <end position="94"/>
    </location>
</feature>
<evidence type="ECO:0000313" key="3">
    <source>
        <dbReference type="Proteomes" id="UP000267821"/>
    </source>
</evidence>
<keyword evidence="3" id="KW-1185">Reference proteome</keyword>
<dbReference type="Proteomes" id="UP000267821">
    <property type="component" value="Unassembled WGS sequence"/>
</dbReference>
<evidence type="ECO:0000256" key="1">
    <source>
        <dbReference type="SAM" id="MobiDB-lite"/>
    </source>
</evidence>
<accession>A0A3N4LT18</accession>
<gene>
    <name evidence="2" type="ORF">L211DRAFT_878992</name>
</gene>
<proteinExistence type="predicted"/>
<organism evidence="2 3">
    <name type="scientific">Terfezia boudieri ATCC MYA-4762</name>
    <dbReference type="NCBI Taxonomy" id="1051890"/>
    <lineage>
        <taxon>Eukaryota</taxon>
        <taxon>Fungi</taxon>
        <taxon>Dikarya</taxon>
        <taxon>Ascomycota</taxon>
        <taxon>Pezizomycotina</taxon>
        <taxon>Pezizomycetes</taxon>
        <taxon>Pezizales</taxon>
        <taxon>Pezizaceae</taxon>
        <taxon>Terfezia</taxon>
    </lineage>
</organism>
<dbReference type="EMBL" id="ML121542">
    <property type="protein sequence ID" value="RPB24372.1"/>
    <property type="molecule type" value="Genomic_DNA"/>
</dbReference>
<feature type="region of interest" description="Disordered" evidence="1">
    <location>
        <begin position="80"/>
        <end position="99"/>
    </location>
</feature>
<name>A0A3N4LT18_9PEZI</name>
<feature type="non-terminal residue" evidence="2">
    <location>
        <position position="1"/>
    </location>
</feature>
<dbReference type="InParanoid" id="A0A3N4LT18"/>
<evidence type="ECO:0000313" key="2">
    <source>
        <dbReference type="EMBL" id="RPB24372.1"/>
    </source>
</evidence>
<dbReference type="AlphaFoldDB" id="A0A3N4LT18"/>
<sequence length="151" mass="16540">TILHGLADHHVQVDHIFGYLREVRDLVTRHPEASNEVREGPGVGEGGVWGISEHAGAGVASVMVDKMELDDPIDTISSSLFQPSSSSPLQPIFSDPDSNTLRDTKETRLPFPPFCFGVCGPAFFLEPTRMVLFACFSRLSRFFRSASSCSL</sequence>